<name>A0A645FND9_9ZZZZ</name>
<sequence length="246" mass="27686">MLEGENKGETVIINSHTDGTNCIEENGPIAMLEMIRNLKDRHLKRTHLFVFVTGHFRLPDFKNILGGGVQATSKFLATHPDLWDGKRGHMKAVAGLSVEHLGVRQWKEQNGAYKQTGDVETELCYTGNEVMDDIYYKSLEGRSKVQTITLRGHNFLHFGEGQPLFNSGIPEIALVTAPDSLCVISESHEMEKFDIDLMQEQTVSFMKMIELIEGIPTAAIGGCDNYSLPLGTRIIRKVKHRFNREQ</sequence>
<organism evidence="1">
    <name type="scientific">bioreactor metagenome</name>
    <dbReference type="NCBI Taxonomy" id="1076179"/>
    <lineage>
        <taxon>unclassified sequences</taxon>
        <taxon>metagenomes</taxon>
        <taxon>ecological metagenomes</taxon>
    </lineage>
</organism>
<comment type="caution">
    <text evidence="1">The sequence shown here is derived from an EMBL/GenBank/DDBJ whole genome shotgun (WGS) entry which is preliminary data.</text>
</comment>
<accession>A0A645FND9</accession>
<proteinExistence type="predicted"/>
<dbReference type="EMBL" id="VSSQ01061799">
    <property type="protein sequence ID" value="MPN15092.1"/>
    <property type="molecule type" value="Genomic_DNA"/>
</dbReference>
<protein>
    <submittedName>
        <fullName evidence="1">Uncharacterized protein</fullName>
    </submittedName>
</protein>
<dbReference type="AlphaFoldDB" id="A0A645FND9"/>
<reference evidence="1" key="1">
    <citation type="submission" date="2019-08" db="EMBL/GenBank/DDBJ databases">
        <authorList>
            <person name="Kucharzyk K."/>
            <person name="Murdoch R.W."/>
            <person name="Higgins S."/>
            <person name="Loffler F."/>
        </authorList>
    </citation>
    <scope>NUCLEOTIDE SEQUENCE</scope>
</reference>
<evidence type="ECO:0000313" key="1">
    <source>
        <dbReference type="EMBL" id="MPN15092.1"/>
    </source>
</evidence>
<dbReference type="Gene3D" id="3.40.630.10">
    <property type="entry name" value="Zn peptidases"/>
    <property type="match status" value="1"/>
</dbReference>
<gene>
    <name evidence="1" type="ORF">SDC9_162421</name>
</gene>